<dbReference type="EMBL" id="CP091196">
    <property type="protein sequence ID" value="UQS27998.1"/>
    <property type="molecule type" value="Genomic_DNA"/>
</dbReference>
<evidence type="ECO:0000313" key="3">
    <source>
        <dbReference type="Proteomes" id="UP000830158"/>
    </source>
</evidence>
<protein>
    <submittedName>
        <fullName evidence="2">CYTH domain-containing protein</fullName>
    </submittedName>
</protein>
<dbReference type="InterPro" id="IPR023577">
    <property type="entry name" value="CYTH_domain"/>
</dbReference>
<proteinExistence type="predicted"/>
<evidence type="ECO:0000313" key="2">
    <source>
        <dbReference type="EMBL" id="UQS27998.1"/>
    </source>
</evidence>
<dbReference type="Proteomes" id="UP000830158">
    <property type="component" value="Chromosome"/>
</dbReference>
<feature type="domain" description="CYTH" evidence="1">
    <location>
        <begin position="7"/>
        <end position="139"/>
    </location>
</feature>
<reference evidence="2" key="1">
    <citation type="submission" date="2022-01" db="EMBL/GenBank/DDBJ databases">
        <title>PSI-footprinting approach for the identification of protein synthesis inhibitor producers.</title>
        <authorList>
            <person name="Handel F."/>
            <person name="Kulik A."/>
            <person name="Wex K.W."/>
            <person name="Berscheid A."/>
            <person name="Saur J.S."/>
            <person name="Winkler A."/>
            <person name="Wibberg D."/>
            <person name="Kalinowski J."/>
            <person name="Broetz-Oesterhelt H."/>
            <person name="Mast Y."/>
        </authorList>
    </citation>
    <scope>NUCLEOTIDE SEQUENCE</scope>
    <source>
        <strain evidence="2">KNN 49.3e</strain>
    </source>
</reference>
<dbReference type="InterPro" id="IPR033469">
    <property type="entry name" value="CYTH-like_dom_sf"/>
</dbReference>
<evidence type="ECO:0000259" key="1">
    <source>
        <dbReference type="Pfam" id="PF01928"/>
    </source>
</evidence>
<gene>
    <name evidence="2" type="ORF">L1857_26305</name>
</gene>
<name>A0ABY4P736_9PSEU</name>
<keyword evidence="3" id="KW-1185">Reference proteome</keyword>
<dbReference type="Pfam" id="PF01928">
    <property type="entry name" value="CYTH"/>
    <property type="match status" value="1"/>
</dbReference>
<accession>A0ABY4P736</accession>
<dbReference type="SUPFAM" id="SSF55154">
    <property type="entry name" value="CYTH-like phosphatases"/>
    <property type="match status" value="1"/>
</dbReference>
<organism evidence="2 3">
    <name type="scientific">Amycolatopsis thermalba</name>
    <dbReference type="NCBI Taxonomy" id="944492"/>
    <lineage>
        <taxon>Bacteria</taxon>
        <taxon>Bacillati</taxon>
        <taxon>Actinomycetota</taxon>
        <taxon>Actinomycetes</taxon>
        <taxon>Pseudonocardiales</taxon>
        <taxon>Pseudonocardiaceae</taxon>
        <taxon>Amycolatopsis</taxon>
    </lineage>
</organism>
<dbReference type="Gene3D" id="2.40.320.10">
    <property type="entry name" value="Hypothetical Protein Pfu-838710-001"/>
    <property type="match status" value="1"/>
</dbReference>
<sequence length="179" mass="20039">MPVPVEHEAKVLDIAPDAIATLILNKGGRQVSETKLMRRYVYDITPGDQSKWIRLRETGSETTLCVKEIRSDAIDGTHEVEVTVDDFAGTNELLGLLGFTPKSYQENRRTSFLLDGARLEIDEWPLIPPYLEIEADAPDDVVRTASLLGFGEDQLTSENTIKVYARYGIELAAINNLRF</sequence>